<comment type="caution">
    <text evidence="1">The sequence shown here is derived from an EMBL/GenBank/DDBJ whole genome shotgun (WGS) entry which is preliminary data.</text>
</comment>
<evidence type="ECO:0000313" key="2">
    <source>
        <dbReference type="Proteomes" id="UP000606974"/>
    </source>
</evidence>
<evidence type="ECO:0000313" key="1">
    <source>
        <dbReference type="EMBL" id="KAF7506670.1"/>
    </source>
</evidence>
<dbReference type="EMBL" id="JAACFV010000082">
    <property type="protein sequence ID" value="KAF7506670.1"/>
    <property type="molecule type" value="Genomic_DNA"/>
</dbReference>
<accession>A0A8H7ACN8</accession>
<gene>
    <name evidence="1" type="ORF">GJ744_011499</name>
</gene>
<sequence length="101" mass="11148">MHQTEAFPIVISRMEEEQQATAKIRETHSHRRAALVQPDRGVGVSIWMDSSAATGNTSGRESSRDDEAGLFLNSFRDAGATGRRSSNEWSDEVEAFLNAHS</sequence>
<keyword evidence="2" id="KW-1185">Reference proteome</keyword>
<dbReference type="AlphaFoldDB" id="A0A8H7ACN8"/>
<proteinExistence type="predicted"/>
<dbReference type="Proteomes" id="UP000606974">
    <property type="component" value="Unassembled WGS sequence"/>
</dbReference>
<protein>
    <submittedName>
        <fullName evidence="1">Uncharacterized protein</fullName>
    </submittedName>
</protein>
<dbReference type="OrthoDB" id="10595606at2759"/>
<reference evidence="1" key="1">
    <citation type="submission" date="2020-02" db="EMBL/GenBank/DDBJ databases">
        <authorList>
            <person name="Palmer J.M."/>
        </authorList>
    </citation>
    <scope>NUCLEOTIDE SEQUENCE</scope>
    <source>
        <strain evidence="1">EPUS1.4</strain>
        <tissue evidence="1">Thallus</tissue>
    </source>
</reference>
<name>A0A8H7ACN8_9EURO</name>
<organism evidence="1 2">
    <name type="scientific">Endocarpon pusillum</name>
    <dbReference type="NCBI Taxonomy" id="364733"/>
    <lineage>
        <taxon>Eukaryota</taxon>
        <taxon>Fungi</taxon>
        <taxon>Dikarya</taxon>
        <taxon>Ascomycota</taxon>
        <taxon>Pezizomycotina</taxon>
        <taxon>Eurotiomycetes</taxon>
        <taxon>Chaetothyriomycetidae</taxon>
        <taxon>Verrucariales</taxon>
        <taxon>Verrucariaceae</taxon>
        <taxon>Endocarpon</taxon>
    </lineage>
</organism>